<organism evidence="1">
    <name type="scientific">Anopheles atroparvus</name>
    <name type="common">European mosquito</name>
    <dbReference type="NCBI Taxonomy" id="41427"/>
    <lineage>
        <taxon>Eukaryota</taxon>
        <taxon>Metazoa</taxon>
        <taxon>Ecdysozoa</taxon>
        <taxon>Arthropoda</taxon>
        <taxon>Hexapoda</taxon>
        <taxon>Insecta</taxon>
        <taxon>Pterygota</taxon>
        <taxon>Neoptera</taxon>
        <taxon>Endopterygota</taxon>
        <taxon>Diptera</taxon>
        <taxon>Nematocera</taxon>
        <taxon>Culicoidea</taxon>
        <taxon>Culicidae</taxon>
        <taxon>Anophelinae</taxon>
        <taxon>Anopheles</taxon>
    </lineage>
</organism>
<reference evidence="1" key="1">
    <citation type="submission" date="2022-08" db="UniProtKB">
        <authorList>
            <consortium name="EnsemblMetazoa"/>
        </authorList>
    </citation>
    <scope>IDENTIFICATION</scope>
    <source>
        <strain evidence="1">EBRO</strain>
    </source>
</reference>
<evidence type="ECO:0000313" key="1">
    <source>
        <dbReference type="EnsemblMetazoa" id="AATE011456-PA.1"/>
    </source>
</evidence>
<protein>
    <submittedName>
        <fullName evidence="1">Uncharacterized protein</fullName>
    </submittedName>
</protein>
<name>A0A182J4Z5_ANOAO</name>
<sequence>MAQPGRTGFSSPSGITRPAPRFAADVVAPVSTVSCPVDSFPLNVSHLNTVTTLSLLLFLPEYVSNLDASFAPPPPLPNVSKWCERSGGELVAASRLSRRPIVPSRSLMMLSVLNRRTLSEEPKDELLLAVAFPSRLPNPNPTRNLWPGLARRLADADTDRRPPPTGCPSGSSACEVLSDVADRDASTSTTRIKHTEHGDMDIPRVAYLRISWIISKNWALLLRLRLCSSSFWVKGKSARYLPLSDRVHQLLGRMMRRHQLDAVDETVQLLAEEHNIAALPDRVLRLVAQYWQRVLVEHVLDDQYQHAEHHADAEQQKHAGYGRNTERFRLRHLAVQPEARQVAVPLRESLIVLLDVRFRCGSDG</sequence>
<dbReference type="EnsemblMetazoa" id="AATE011456-RA">
    <property type="protein sequence ID" value="AATE011456-PA.1"/>
    <property type="gene ID" value="AATE011456"/>
</dbReference>
<dbReference type="VEuPathDB" id="VectorBase:AATE011456"/>
<proteinExistence type="predicted"/>
<dbReference type="AlphaFoldDB" id="A0A182J4Z5"/>
<accession>A0A182J4Z5</accession>